<dbReference type="EMBL" id="FMYI01000009">
    <property type="protein sequence ID" value="SDC47073.1"/>
    <property type="molecule type" value="Genomic_DNA"/>
</dbReference>
<sequence>MRTIFLIDMQSFYASVEKVKNSHLWNHPVVVAGDPKKRNGIILAACPIAKTFGIKTAEPLWQAYQKCSSLHVVSPHMSLYIDVSYQITQLLEQYSDYVEVYSIDEQFVDVTSTERLFGNKYVLADSIRREIKDSMGIEAKIGMGPNKVLAKMACDHFAKKNETGIAELDPNHLEETLWPLPIGKLFGVGSRMQTHLTQMGLHTIGNLANYPVKWLKKRWGINGEVLWQLANGIDLSPVVPSTHELQKAIGHHMTLPHDYHSIQSIYVILLELSEEVARRVRKQNKIGTIVHVSVKGANLDKKEGFHRQLKLEAPTQLAQVIYKTAKQLFMKHWSGCPVRGLGIALGGLAENVERQLSFFDQPLEQEELARTIDDLKDLYGPTSVIKASSLFSDAQAHQRAKKIGGHDR</sequence>
<dbReference type="GO" id="GO:0009432">
    <property type="term" value="P:SOS response"/>
    <property type="evidence" value="ECO:0007669"/>
    <property type="project" value="TreeGrafter"/>
</dbReference>
<dbReference type="STRING" id="1612202.SAMN05421734_10977"/>
<dbReference type="Gene3D" id="3.30.70.270">
    <property type="match status" value="1"/>
</dbReference>
<dbReference type="InterPro" id="IPR022880">
    <property type="entry name" value="DNApol_IV"/>
</dbReference>
<gene>
    <name evidence="13" type="primary">dinB</name>
    <name evidence="15" type="ORF">SAMN05421734_10977</name>
</gene>
<dbReference type="InterPro" id="IPR053848">
    <property type="entry name" value="IMS_HHH_1"/>
</dbReference>
<keyword evidence="7 13" id="KW-0479">Metal-binding</keyword>
<evidence type="ECO:0000256" key="12">
    <source>
        <dbReference type="ARBA" id="ARBA00049244"/>
    </source>
</evidence>
<keyword evidence="11 13" id="KW-0234">DNA repair</keyword>
<dbReference type="PROSITE" id="PS50173">
    <property type="entry name" value="UMUC"/>
    <property type="match status" value="1"/>
</dbReference>
<dbReference type="AlphaFoldDB" id="A0A1G6LUY7"/>
<evidence type="ECO:0000256" key="3">
    <source>
        <dbReference type="ARBA" id="ARBA00022490"/>
    </source>
</evidence>
<dbReference type="OrthoDB" id="9808813at2"/>
<dbReference type="InterPro" id="IPR036775">
    <property type="entry name" value="DNA_pol_Y-fam_lit_finger_sf"/>
</dbReference>
<reference evidence="16" key="1">
    <citation type="submission" date="2016-09" db="EMBL/GenBank/DDBJ databases">
        <authorList>
            <person name="Varghese N."/>
            <person name="Submissions S."/>
        </authorList>
    </citation>
    <scope>NUCLEOTIDE SEQUENCE [LARGE SCALE GENOMIC DNA]</scope>
    <source>
        <strain evidence="16">S5</strain>
    </source>
</reference>
<comment type="catalytic activity">
    <reaction evidence="12 13">
        <text>DNA(n) + a 2'-deoxyribonucleoside 5'-triphosphate = DNA(n+1) + diphosphate</text>
        <dbReference type="Rhea" id="RHEA:22508"/>
        <dbReference type="Rhea" id="RHEA-COMP:17339"/>
        <dbReference type="Rhea" id="RHEA-COMP:17340"/>
        <dbReference type="ChEBI" id="CHEBI:33019"/>
        <dbReference type="ChEBI" id="CHEBI:61560"/>
        <dbReference type="ChEBI" id="CHEBI:173112"/>
        <dbReference type="EC" id="2.7.7.7"/>
    </reaction>
</comment>
<evidence type="ECO:0000256" key="8">
    <source>
        <dbReference type="ARBA" id="ARBA00022763"/>
    </source>
</evidence>
<keyword evidence="3 13" id="KW-0963">Cytoplasm</keyword>
<dbReference type="Pfam" id="PF21999">
    <property type="entry name" value="IMS_HHH_1"/>
    <property type="match status" value="1"/>
</dbReference>
<feature type="site" description="Substrate discrimination" evidence="13">
    <location>
        <position position="13"/>
    </location>
</feature>
<keyword evidence="5 13" id="KW-0548">Nucleotidyltransferase</keyword>
<dbReference type="CDD" id="cd03586">
    <property type="entry name" value="PolY_Pol_IV_kappa"/>
    <property type="match status" value="1"/>
</dbReference>
<evidence type="ECO:0000256" key="10">
    <source>
        <dbReference type="ARBA" id="ARBA00023125"/>
    </source>
</evidence>
<dbReference type="Pfam" id="PF00817">
    <property type="entry name" value="IMS"/>
    <property type="match status" value="1"/>
</dbReference>
<accession>A0A1G6LUY7</accession>
<dbReference type="Pfam" id="PF11799">
    <property type="entry name" value="IMS_C"/>
    <property type="match status" value="1"/>
</dbReference>
<dbReference type="SUPFAM" id="SSF100879">
    <property type="entry name" value="Lesion bypass DNA polymerase (Y-family), little finger domain"/>
    <property type="match status" value="1"/>
</dbReference>
<keyword evidence="9 13" id="KW-0460">Magnesium</keyword>
<protein>
    <recommendedName>
        <fullName evidence="13">DNA polymerase IV</fullName>
        <shortName evidence="13">Pol IV</shortName>
        <ecNumber evidence="13">2.7.7.7</ecNumber>
    </recommendedName>
</protein>
<comment type="subunit">
    <text evidence="13">Monomer.</text>
</comment>
<keyword evidence="8 13" id="KW-0227">DNA damage</keyword>
<comment type="cofactor">
    <cofactor evidence="13">
        <name>Mg(2+)</name>
        <dbReference type="ChEBI" id="CHEBI:18420"/>
    </cofactor>
    <text evidence="13">Binds 2 magnesium ions per subunit.</text>
</comment>
<dbReference type="EC" id="2.7.7.7" evidence="13"/>
<feature type="binding site" evidence="13">
    <location>
        <position position="8"/>
    </location>
    <ligand>
        <name>Mg(2+)</name>
        <dbReference type="ChEBI" id="CHEBI:18420"/>
    </ligand>
</feature>
<evidence type="ECO:0000256" key="11">
    <source>
        <dbReference type="ARBA" id="ARBA00023204"/>
    </source>
</evidence>
<feature type="active site" evidence="13">
    <location>
        <position position="105"/>
    </location>
</feature>
<dbReference type="HAMAP" id="MF_01113">
    <property type="entry name" value="DNApol_IV"/>
    <property type="match status" value="1"/>
</dbReference>
<evidence type="ECO:0000256" key="1">
    <source>
        <dbReference type="ARBA" id="ARBA00004496"/>
    </source>
</evidence>
<evidence type="ECO:0000256" key="4">
    <source>
        <dbReference type="ARBA" id="ARBA00022679"/>
    </source>
</evidence>
<dbReference type="GO" id="GO:0006281">
    <property type="term" value="P:DNA repair"/>
    <property type="evidence" value="ECO:0007669"/>
    <property type="project" value="UniProtKB-UniRule"/>
</dbReference>
<comment type="similarity">
    <text evidence="2 13">Belongs to the DNA polymerase type-Y family.</text>
</comment>
<dbReference type="PANTHER" id="PTHR11076:SF35">
    <property type="entry name" value="DNA REPAIR PROTEIN HOMOLOG YOBH"/>
    <property type="match status" value="1"/>
</dbReference>
<evidence type="ECO:0000313" key="16">
    <source>
        <dbReference type="Proteomes" id="UP000242949"/>
    </source>
</evidence>
<dbReference type="InterPro" id="IPR043502">
    <property type="entry name" value="DNA/RNA_pol_sf"/>
</dbReference>
<dbReference type="GO" id="GO:0000287">
    <property type="term" value="F:magnesium ion binding"/>
    <property type="evidence" value="ECO:0007669"/>
    <property type="project" value="UniProtKB-UniRule"/>
</dbReference>
<dbReference type="Gene3D" id="1.10.150.20">
    <property type="entry name" value="5' to 3' exonuclease, C-terminal subdomain"/>
    <property type="match status" value="1"/>
</dbReference>
<dbReference type="GO" id="GO:0005829">
    <property type="term" value="C:cytosol"/>
    <property type="evidence" value="ECO:0007669"/>
    <property type="project" value="TreeGrafter"/>
</dbReference>
<evidence type="ECO:0000313" key="15">
    <source>
        <dbReference type="EMBL" id="SDC47073.1"/>
    </source>
</evidence>
<dbReference type="NCBIfam" id="NF002848">
    <property type="entry name" value="PRK03103.1"/>
    <property type="match status" value="1"/>
</dbReference>
<keyword evidence="4 13" id="KW-0808">Transferase</keyword>
<keyword evidence="6 13" id="KW-0235">DNA replication</keyword>
<feature type="binding site" evidence="13">
    <location>
        <position position="104"/>
    </location>
    <ligand>
        <name>Mg(2+)</name>
        <dbReference type="ChEBI" id="CHEBI:18420"/>
    </ligand>
</feature>
<evidence type="ECO:0000256" key="7">
    <source>
        <dbReference type="ARBA" id="ARBA00022723"/>
    </source>
</evidence>
<evidence type="ECO:0000256" key="9">
    <source>
        <dbReference type="ARBA" id="ARBA00022842"/>
    </source>
</evidence>
<dbReference type="InterPro" id="IPR043128">
    <property type="entry name" value="Rev_trsase/Diguanyl_cyclase"/>
</dbReference>
<evidence type="ECO:0000256" key="2">
    <source>
        <dbReference type="ARBA" id="ARBA00010945"/>
    </source>
</evidence>
<proteinExistence type="inferred from homology"/>
<dbReference type="InterPro" id="IPR017961">
    <property type="entry name" value="DNA_pol_Y-fam_little_finger"/>
</dbReference>
<keyword evidence="13" id="KW-0515">Mutator protein</keyword>
<dbReference type="InterPro" id="IPR001126">
    <property type="entry name" value="UmuC"/>
</dbReference>
<dbReference type="GO" id="GO:0042276">
    <property type="term" value="P:error-prone translesion synthesis"/>
    <property type="evidence" value="ECO:0007669"/>
    <property type="project" value="TreeGrafter"/>
</dbReference>
<dbReference type="SUPFAM" id="SSF56672">
    <property type="entry name" value="DNA/RNA polymerases"/>
    <property type="match status" value="1"/>
</dbReference>
<evidence type="ECO:0000256" key="6">
    <source>
        <dbReference type="ARBA" id="ARBA00022705"/>
    </source>
</evidence>
<evidence type="ECO:0000256" key="13">
    <source>
        <dbReference type="HAMAP-Rule" id="MF_01113"/>
    </source>
</evidence>
<dbReference type="RefSeq" id="WP_090796660.1">
    <property type="nucleotide sequence ID" value="NZ_FMYI01000009.1"/>
</dbReference>
<organism evidence="15 16">
    <name type="scientific">Pelagirhabdus alkalitolerans</name>
    <dbReference type="NCBI Taxonomy" id="1612202"/>
    <lineage>
        <taxon>Bacteria</taxon>
        <taxon>Bacillati</taxon>
        <taxon>Bacillota</taxon>
        <taxon>Bacilli</taxon>
        <taxon>Bacillales</taxon>
        <taxon>Bacillaceae</taxon>
        <taxon>Pelagirhabdus</taxon>
    </lineage>
</organism>
<evidence type="ECO:0000256" key="5">
    <source>
        <dbReference type="ARBA" id="ARBA00022695"/>
    </source>
</evidence>
<dbReference type="Gene3D" id="3.40.1170.60">
    <property type="match status" value="1"/>
</dbReference>
<dbReference type="Gene3D" id="3.30.1490.100">
    <property type="entry name" value="DNA polymerase, Y-family, little finger domain"/>
    <property type="match status" value="1"/>
</dbReference>
<dbReference type="GO" id="GO:0003684">
    <property type="term" value="F:damaged DNA binding"/>
    <property type="evidence" value="ECO:0007669"/>
    <property type="project" value="InterPro"/>
</dbReference>
<keyword evidence="10 13" id="KW-0238">DNA-binding</keyword>
<comment type="subcellular location">
    <subcellularLocation>
        <location evidence="1 13">Cytoplasm</location>
    </subcellularLocation>
</comment>
<feature type="domain" description="UmuC" evidence="14">
    <location>
        <begin position="4"/>
        <end position="189"/>
    </location>
</feature>
<dbReference type="InterPro" id="IPR050116">
    <property type="entry name" value="DNA_polymerase-Y"/>
</dbReference>
<dbReference type="GO" id="GO:0003887">
    <property type="term" value="F:DNA-directed DNA polymerase activity"/>
    <property type="evidence" value="ECO:0007669"/>
    <property type="project" value="UniProtKB-UniRule"/>
</dbReference>
<dbReference type="GO" id="GO:0006261">
    <property type="term" value="P:DNA-templated DNA replication"/>
    <property type="evidence" value="ECO:0007669"/>
    <property type="project" value="UniProtKB-UniRule"/>
</dbReference>
<name>A0A1G6LUY7_9BACI</name>
<keyword evidence="13" id="KW-0239">DNA-directed DNA polymerase</keyword>
<keyword evidence="16" id="KW-1185">Reference proteome</keyword>
<dbReference type="PANTHER" id="PTHR11076">
    <property type="entry name" value="DNA REPAIR POLYMERASE UMUC / TRANSFERASE FAMILY MEMBER"/>
    <property type="match status" value="1"/>
</dbReference>
<dbReference type="Proteomes" id="UP000242949">
    <property type="component" value="Unassembled WGS sequence"/>
</dbReference>
<evidence type="ECO:0000259" key="14">
    <source>
        <dbReference type="PROSITE" id="PS50173"/>
    </source>
</evidence>
<comment type="function">
    <text evidence="13">Poorly processive, error-prone DNA polymerase involved in untargeted mutagenesis. Copies undamaged DNA at stalled replication forks, which arise in vivo from mismatched or misaligned primer ends. These misaligned primers can be extended by PolIV. Exhibits no 3'-5' exonuclease (proofreading) activity. May be involved in translesional synthesis, in conjunction with the beta clamp from PolIII.</text>
</comment>